<dbReference type="PANTHER" id="PTHR34047:SF8">
    <property type="entry name" value="PROTEIN YKFC"/>
    <property type="match status" value="1"/>
</dbReference>
<evidence type="ECO:0000256" key="2">
    <source>
        <dbReference type="SAM" id="MobiDB-lite"/>
    </source>
</evidence>
<dbReference type="SUPFAM" id="SSF56672">
    <property type="entry name" value="DNA/RNA polymerases"/>
    <property type="match status" value="1"/>
</dbReference>
<dbReference type="Pfam" id="PF08388">
    <property type="entry name" value="GIIM"/>
    <property type="match status" value="1"/>
</dbReference>
<dbReference type="PANTHER" id="PTHR34047">
    <property type="entry name" value="NUCLEAR INTRON MATURASE 1, MITOCHONDRIAL-RELATED"/>
    <property type="match status" value="1"/>
</dbReference>
<evidence type="ECO:0000259" key="3">
    <source>
        <dbReference type="PROSITE" id="PS50878"/>
    </source>
</evidence>
<organism evidence="4 5">
    <name type="scientific">Acidithiobacillus caldus</name>
    <dbReference type="NCBI Taxonomy" id="33059"/>
    <lineage>
        <taxon>Bacteria</taxon>
        <taxon>Pseudomonadati</taxon>
        <taxon>Pseudomonadota</taxon>
        <taxon>Acidithiobacillia</taxon>
        <taxon>Acidithiobacillales</taxon>
        <taxon>Acidithiobacillaceae</taxon>
        <taxon>Acidithiobacillus</taxon>
    </lineage>
</organism>
<keyword evidence="4" id="KW-0695">RNA-directed DNA polymerase</keyword>
<accession>A0A1E7YQP4</accession>
<evidence type="ECO:0000313" key="5">
    <source>
        <dbReference type="Proteomes" id="UP000175616"/>
    </source>
</evidence>
<evidence type="ECO:0000313" key="4">
    <source>
        <dbReference type="EMBL" id="OFC38494.1"/>
    </source>
</evidence>
<comment type="similarity">
    <text evidence="1">Belongs to the bacterial reverse transcriptase family.</text>
</comment>
<dbReference type="AlphaFoldDB" id="A0A1E7YQP4"/>
<proteinExistence type="inferred from homology"/>
<dbReference type="GO" id="GO:0003964">
    <property type="term" value="F:RNA-directed DNA polymerase activity"/>
    <property type="evidence" value="ECO:0007669"/>
    <property type="project" value="UniProtKB-KW"/>
</dbReference>
<dbReference type="CDD" id="cd01651">
    <property type="entry name" value="RT_G2_intron"/>
    <property type="match status" value="1"/>
</dbReference>
<feature type="compositionally biased region" description="Basic and acidic residues" evidence="2">
    <location>
        <begin position="212"/>
        <end position="224"/>
    </location>
</feature>
<dbReference type="PROSITE" id="PS50878">
    <property type="entry name" value="RT_POL"/>
    <property type="match status" value="1"/>
</dbReference>
<keyword evidence="4" id="KW-0808">Transferase</keyword>
<dbReference type="NCBIfam" id="TIGR04416">
    <property type="entry name" value="group_II_RT_mat"/>
    <property type="match status" value="1"/>
</dbReference>
<feature type="region of interest" description="Disordered" evidence="2">
    <location>
        <begin position="212"/>
        <end position="231"/>
    </location>
</feature>
<feature type="domain" description="Reverse transcriptase" evidence="3">
    <location>
        <begin position="80"/>
        <end position="321"/>
    </location>
</feature>
<keyword evidence="4" id="KW-0548">Nucleotidyltransferase</keyword>
<name>A0A1E7YQP4_9PROT</name>
<reference evidence="4 5" key="1">
    <citation type="submission" date="2016-06" db="EMBL/GenBank/DDBJ databases">
        <title>Gene turnover analysis identifies the evolutionary adaptation of the extremophile Acidithiobacillus caldus.</title>
        <authorList>
            <person name="Zhang X."/>
        </authorList>
    </citation>
    <scope>NUCLEOTIDE SEQUENCE [LARGE SCALE GENOMIC DNA]</scope>
    <source>
        <strain evidence="4 5">DX</strain>
    </source>
</reference>
<dbReference type="Pfam" id="PF00078">
    <property type="entry name" value="RVT_1"/>
    <property type="match status" value="1"/>
</dbReference>
<evidence type="ECO:0000256" key="1">
    <source>
        <dbReference type="ARBA" id="ARBA00034120"/>
    </source>
</evidence>
<dbReference type="InterPro" id="IPR051083">
    <property type="entry name" value="GrpII_Intron_Splice-Mob/Def"/>
</dbReference>
<sequence>MADGLGTSRNTVQTLQTALQAKAKTEPAFRFYSLWDKVCRKDVLQEAYRRCRANRGAPGVDGASFAQIEEQGLESWLEQVRQELTDSRYHPQPLLRVWIPKRHGGQRPLGIPTVKDRVVQMAMLLVIGPLFEVDLLPQQYGFRKGVDAKMAVRRTYFTITEKGIREVVDADLSDYFNTIPHGALLRCISRRVADGTVLNILRQWLQAPVVEREKSGERRSTTAKDHHRGTPQGGVISPLLANLYFRRFLLAWYGRGYASQWGAHVVNYADDFVILCPPGKGQAAMQAMQTLMTRLGLTVNPEKTHLVSLPEERFDFLGYTIGRFYGKDGRPFWGTCPSKRAVHRLRQEIHEITSVRWSTLDVASQVDRLNRAIRGWANYFDQGPVGKIYRSIQVYTERRLRIWLMRKQGRKGTGYRQYPDQFLYEHLGLIRLRTRREGLSNAKA</sequence>
<dbReference type="InterPro" id="IPR000477">
    <property type="entry name" value="RT_dom"/>
</dbReference>
<gene>
    <name evidence="4" type="ORF">BAE27_01915</name>
</gene>
<dbReference type="Proteomes" id="UP000175616">
    <property type="component" value="Unassembled WGS sequence"/>
</dbReference>
<dbReference type="InterPro" id="IPR013597">
    <property type="entry name" value="Mat_intron_G2"/>
</dbReference>
<dbReference type="InterPro" id="IPR043502">
    <property type="entry name" value="DNA/RNA_pol_sf"/>
</dbReference>
<comment type="caution">
    <text evidence="4">The sequence shown here is derived from an EMBL/GenBank/DDBJ whole genome shotgun (WGS) entry which is preliminary data.</text>
</comment>
<protein>
    <submittedName>
        <fullName evidence="4">Group II intron reverse transcriptase/maturase</fullName>
    </submittedName>
</protein>
<dbReference type="EMBL" id="LZYE01000033">
    <property type="protein sequence ID" value="OFC38494.1"/>
    <property type="molecule type" value="Genomic_DNA"/>
</dbReference>
<dbReference type="InterPro" id="IPR030931">
    <property type="entry name" value="Group_II_RT_mat"/>
</dbReference>